<sequence length="72" mass="8286">MQSCVARPGQHIRVMESLHLTCDPYQEDSDLNVMLLSDRCCLRYASREIQVMDSGRRKHYPEHSYADPGMAS</sequence>
<proteinExistence type="predicted"/>
<gene>
    <name evidence="1" type="ORF">O3P69_013277</name>
</gene>
<name>A0AAW0TZK8_SCYPA</name>
<dbReference type="EMBL" id="JARAKH010000021">
    <property type="protein sequence ID" value="KAK8393130.1"/>
    <property type="molecule type" value="Genomic_DNA"/>
</dbReference>
<accession>A0AAW0TZK8</accession>
<reference evidence="1 2" key="1">
    <citation type="submission" date="2023-03" db="EMBL/GenBank/DDBJ databases">
        <title>High-quality genome of Scylla paramamosain provides insights in environmental adaptation.</title>
        <authorList>
            <person name="Zhang L."/>
        </authorList>
    </citation>
    <scope>NUCLEOTIDE SEQUENCE [LARGE SCALE GENOMIC DNA]</scope>
    <source>
        <strain evidence="1">LZ_2023a</strain>
        <tissue evidence="1">Muscle</tissue>
    </source>
</reference>
<organism evidence="1 2">
    <name type="scientific">Scylla paramamosain</name>
    <name type="common">Mud crab</name>
    <dbReference type="NCBI Taxonomy" id="85552"/>
    <lineage>
        <taxon>Eukaryota</taxon>
        <taxon>Metazoa</taxon>
        <taxon>Ecdysozoa</taxon>
        <taxon>Arthropoda</taxon>
        <taxon>Crustacea</taxon>
        <taxon>Multicrustacea</taxon>
        <taxon>Malacostraca</taxon>
        <taxon>Eumalacostraca</taxon>
        <taxon>Eucarida</taxon>
        <taxon>Decapoda</taxon>
        <taxon>Pleocyemata</taxon>
        <taxon>Brachyura</taxon>
        <taxon>Eubrachyura</taxon>
        <taxon>Portunoidea</taxon>
        <taxon>Portunidae</taxon>
        <taxon>Portuninae</taxon>
        <taxon>Scylla</taxon>
    </lineage>
</organism>
<evidence type="ECO:0000313" key="1">
    <source>
        <dbReference type="EMBL" id="KAK8393130.1"/>
    </source>
</evidence>
<evidence type="ECO:0000313" key="2">
    <source>
        <dbReference type="Proteomes" id="UP001487740"/>
    </source>
</evidence>
<protein>
    <submittedName>
        <fullName evidence="1">Uncharacterized protein</fullName>
    </submittedName>
</protein>
<dbReference type="AlphaFoldDB" id="A0AAW0TZK8"/>
<comment type="caution">
    <text evidence="1">The sequence shown here is derived from an EMBL/GenBank/DDBJ whole genome shotgun (WGS) entry which is preliminary data.</text>
</comment>
<keyword evidence="2" id="KW-1185">Reference proteome</keyword>
<dbReference type="Proteomes" id="UP001487740">
    <property type="component" value="Unassembled WGS sequence"/>
</dbReference>